<keyword evidence="3" id="KW-0813">Transport</keyword>
<keyword evidence="8" id="KW-0408">Iron</keyword>
<dbReference type="GO" id="GO:0005886">
    <property type="term" value="C:plasma membrane"/>
    <property type="evidence" value="ECO:0007669"/>
    <property type="project" value="UniProtKB-SubCell"/>
</dbReference>
<keyword evidence="13" id="KW-1185">Reference proteome</keyword>
<dbReference type="PROSITE" id="PS00211">
    <property type="entry name" value="ABC_TRANSPORTER_1"/>
    <property type="match status" value="1"/>
</dbReference>
<dbReference type="FunFam" id="3.40.50.300:FF:000134">
    <property type="entry name" value="Iron-enterobactin ABC transporter ATP-binding protein"/>
    <property type="match status" value="1"/>
</dbReference>
<dbReference type="GO" id="GO:0005524">
    <property type="term" value="F:ATP binding"/>
    <property type="evidence" value="ECO:0007669"/>
    <property type="project" value="UniProtKB-KW"/>
</dbReference>
<evidence type="ECO:0000313" key="12">
    <source>
        <dbReference type="EMBL" id="SCZ64729.1"/>
    </source>
</evidence>
<sequence>MIQIKSLSHTITDTPILQDINLELPQGQITALIGPNGAGKSTLLNAIGRQIEVAHGTVTLDGSDITQIAPRDLARQMAVVAQHLAVGSRIRVADLVGFGRWPHSQGRTTPTDQTIIEQAIEEFDLIALRHRFLDELSGGQRQRAFIAMAYAQDTCWLLLDEPLNNLDLKHARTLMAQLRRMVEHAGKSVVIVLHDLNYTLSWADHVVAMCDGKVVFTGPAAQVATAQSLTDLYETPIQISTVEGQVFARYHR</sequence>
<evidence type="ECO:0000256" key="3">
    <source>
        <dbReference type="ARBA" id="ARBA00022448"/>
    </source>
</evidence>
<protein>
    <submittedName>
        <fullName evidence="12">Iron complex transport system ATP-binding protein</fullName>
    </submittedName>
</protein>
<dbReference type="AlphaFoldDB" id="A0A1G5QUH8"/>
<dbReference type="GO" id="GO:0006826">
    <property type="term" value="P:iron ion transport"/>
    <property type="evidence" value="ECO:0007669"/>
    <property type="project" value="UniProtKB-KW"/>
</dbReference>
<reference evidence="12 13" key="1">
    <citation type="submission" date="2016-10" db="EMBL/GenBank/DDBJ databases">
        <authorList>
            <person name="de Groot N.N."/>
        </authorList>
    </citation>
    <scope>NUCLEOTIDE SEQUENCE [LARGE SCALE GENOMIC DNA]</scope>
    <source>
        <strain evidence="12 13">U95</strain>
    </source>
</reference>
<dbReference type="SMART" id="SM00382">
    <property type="entry name" value="AAA"/>
    <property type="match status" value="1"/>
</dbReference>
<name>A0A1G5QUH8_9RHOB</name>
<keyword evidence="7 12" id="KW-0067">ATP-binding</keyword>
<proteinExistence type="inferred from homology"/>
<dbReference type="InterPro" id="IPR051535">
    <property type="entry name" value="Siderophore_ABC-ATPase"/>
</dbReference>
<dbReference type="GO" id="GO:0016887">
    <property type="term" value="F:ATP hydrolysis activity"/>
    <property type="evidence" value="ECO:0007669"/>
    <property type="project" value="InterPro"/>
</dbReference>
<dbReference type="RefSeq" id="WP_090218711.1">
    <property type="nucleotide sequence ID" value="NZ_FMWG01000005.1"/>
</dbReference>
<comment type="subcellular location">
    <subcellularLocation>
        <location evidence="1">Cell membrane</location>
        <topology evidence="1">Peripheral membrane protein</topology>
    </subcellularLocation>
</comment>
<dbReference type="OrthoDB" id="9805601at2"/>
<dbReference type="EMBL" id="FMWG01000005">
    <property type="protein sequence ID" value="SCZ64729.1"/>
    <property type="molecule type" value="Genomic_DNA"/>
</dbReference>
<dbReference type="STRING" id="1156985.SAMN04488118_105305"/>
<keyword evidence="5" id="KW-0410">Iron transport</keyword>
<dbReference type="Proteomes" id="UP000198767">
    <property type="component" value="Unassembled WGS sequence"/>
</dbReference>
<evidence type="ECO:0000256" key="8">
    <source>
        <dbReference type="ARBA" id="ARBA00023004"/>
    </source>
</evidence>
<dbReference type="PANTHER" id="PTHR42771:SF3">
    <property type="entry name" value="PETROBACTIN IMPORT ATP-BINDING PROTEIN YCLP"/>
    <property type="match status" value="1"/>
</dbReference>
<dbReference type="Gene3D" id="3.40.50.300">
    <property type="entry name" value="P-loop containing nucleotide triphosphate hydrolases"/>
    <property type="match status" value="1"/>
</dbReference>
<keyword evidence="10" id="KW-0472">Membrane</keyword>
<comment type="similarity">
    <text evidence="2">Belongs to the ABC transporter superfamily.</text>
</comment>
<organism evidence="12 13">
    <name type="scientific">Epibacterium ulvae</name>
    <dbReference type="NCBI Taxonomy" id="1156985"/>
    <lineage>
        <taxon>Bacteria</taxon>
        <taxon>Pseudomonadati</taxon>
        <taxon>Pseudomonadota</taxon>
        <taxon>Alphaproteobacteria</taxon>
        <taxon>Rhodobacterales</taxon>
        <taxon>Roseobacteraceae</taxon>
        <taxon>Epibacterium</taxon>
    </lineage>
</organism>
<accession>A0A1G5QUH8</accession>
<dbReference type="CDD" id="cd03214">
    <property type="entry name" value="ABC_Iron-Siderophores_B12_Hemin"/>
    <property type="match status" value="1"/>
</dbReference>
<evidence type="ECO:0000256" key="4">
    <source>
        <dbReference type="ARBA" id="ARBA00022475"/>
    </source>
</evidence>
<evidence type="ECO:0000256" key="7">
    <source>
        <dbReference type="ARBA" id="ARBA00022840"/>
    </source>
</evidence>
<dbReference type="InterPro" id="IPR017871">
    <property type="entry name" value="ABC_transporter-like_CS"/>
</dbReference>
<dbReference type="Pfam" id="PF00005">
    <property type="entry name" value="ABC_tran"/>
    <property type="match status" value="1"/>
</dbReference>
<dbReference type="InterPro" id="IPR003593">
    <property type="entry name" value="AAA+_ATPase"/>
</dbReference>
<gene>
    <name evidence="12" type="ORF">SAMN04488118_105305</name>
</gene>
<evidence type="ECO:0000313" key="13">
    <source>
        <dbReference type="Proteomes" id="UP000198767"/>
    </source>
</evidence>
<dbReference type="InterPro" id="IPR003439">
    <property type="entry name" value="ABC_transporter-like_ATP-bd"/>
</dbReference>
<feature type="domain" description="ABC transporter" evidence="11">
    <location>
        <begin position="2"/>
        <end position="236"/>
    </location>
</feature>
<evidence type="ECO:0000256" key="6">
    <source>
        <dbReference type="ARBA" id="ARBA00022741"/>
    </source>
</evidence>
<evidence type="ECO:0000256" key="9">
    <source>
        <dbReference type="ARBA" id="ARBA00023065"/>
    </source>
</evidence>
<keyword evidence="6" id="KW-0547">Nucleotide-binding</keyword>
<keyword evidence="9" id="KW-0406">Ion transport</keyword>
<evidence type="ECO:0000256" key="10">
    <source>
        <dbReference type="ARBA" id="ARBA00023136"/>
    </source>
</evidence>
<keyword evidence="4" id="KW-1003">Cell membrane</keyword>
<dbReference type="PROSITE" id="PS50893">
    <property type="entry name" value="ABC_TRANSPORTER_2"/>
    <property type="match status" value="1"/>
</dbReference>
<evidence type="ECO:0000256" key="1">
    <source>
        <dbReference type="ARBA" id="ARBA00004202"/>
    </source>
</evidence>
<evidence type="ECO:0000259" key="11">
    <source>
        <dbReference type="PROSITE" id="PS50893"/>
    </source>
</evidence>
<evidence type="ECO:0000256" key="5">
    <source>
        <dbReference type="ARBA" id="ARBA00022496"/>
    </source>
</evidence>
<dbReference type="PANTHER" id="PTHR42771">
    <property type="entry name" value="IRON(3+)-HYDROXAMATE IMPORT ATP-BINDING PROTEIN FHUC"/>
    <property type="match status" value="1"/>
</dbReference>
<dbReference type="InterPro" id="IPR027417">
    <property type="entry name" value="P-loop_NTPase"/>
</dbReference>
<evidence type="ECO:0000256" key="2">
    <source>
        <dbReference type="ARBA" id="ARBA00005417"/>
    </source>
</evidence>
<dbReference type="SUPFAM" id="SSF52540">
    <property type="entry name" value="P-loop containing nucleoside triphosphate hydrolases"/>
    <property type="match status" value="1"/>
</dbReference>